<dbReference type="Proteomes" id="UP000193689">
    <property type="component" value="Unassembled WGS sequence"/>
</dbReference>
<feature type="region of interest" description="Disordered" evidence="1">
    <location>
        <begin position="42"/>
        <end position="77"/>
    </location>
</feature>
<dbReference type="InParanoid" id="A0A1Y2E383"/>
<evidence type="ECO:0000256" key="1">
    <source>
        <dbReference type="SAM" id="MobiDB-lite"/>
    </source>
</evidence>
<dbReference type="AlphaFoldDB" id="A0A1Y2E383"/>
<evidence type="ECO:0000313" key="3">
    <source>
        <dbReference type="Proteomes" id="UP000193689"/>
    </source>
</evidence>
<dbReference type="GeneID" id="63771981"/>
<dbReference type="EMBL" id="MCFJ01000005">
    <property type="protein sequence ID" value="ORY65776.1"/>
    <property type="molecule type" value="Genomic_DNA"/>
</dbReference>
<gene>
    <name evidence="2" type="ORF">BCR38DRAFT_340228</name>
</gene>
<name>A0A1Y2E383_9PEZI</name>
<sequence>MVARTSVLNSLKKGLLPQIHHPLPLNRRESQQLLKQITTSFRKNLDKEHPWQPSETPSPSRHDHPTGNTKDTTQKHHPTDLHLESILSNPLFSHPRHDPVALNRAAPRHNPTDVFDHAVSRGMMTPRRAAGFLAAVKLDIEKSSTLDIEQGMAASGAGLRVVKWLRASGLENRVDFLSVPYSGLMRVLVPFLQAEGLQEIVWTWISRLGVRLATTQVDEQAQLLMAQLLARTVIGSSMTGEGLPLDTAYSSIIRANQTLPMENLAVANHVKTNWLRLSWKSTVEAWKHPKPSAPLFDLFVDMGRPFRQQLDLAHLELLHPSNPDHSSAVNYLHDNGRIARAVEKAKANSSSKYPTRMIVLGTDTVSRLKEVGQNDEASWVKEFISKTFFAWNSNTKLDPSELLDLRTKTGLPA</sequence>
<proteinExistence type="predicted"/>
<dbReference type="OrthoDB" id="5424391at2759"/>
<accession>A0A1Y2E383</accession>
<reference evidence="2 3" key="1">
    <citation type="submission" date="2016-07" db="EMBL/GenBank/DDBJ databases">
        <title>Pervasive Adenine N6-methylation of Active Genes in Fungi.</title>
        <authorList>
            <consortium name="DOE Joint Genome Institute"/>
            <person name="Mondo S.J."/>
            <person name="Dannebaum R.O."/>
            <person name="Kuo R.C."/>
            <person name="Labutti K."/>
            <person name="Haridas S."/>
            <person name="Kuo A."/>
            <person name="Salamov A."/>
            <person name="Ahrendt S.R."/>
            <person name="Lipzen A."/>
            <person name="Sullivan W."/>
            <person name="Andreopoulos W.B."/>
            <person name="Clum A."/>
            <person name="Lindquist E."/>
            <person name="Daum C."/>
            <person name="Ramamoorthy G.K."/>
            <person name="Gryganskyi A."/>
            <person name="Culley D."/>
            <person name="Magnuson J.K."/>
            <person name="James T.Y."/>
            <person name="O'Malley M.A."/>
            <person name="Stajich J.E."/>
            <person name="Spatafora J.W."/>
            <person name="Visel A."/>
            <person name="Grigoriev I.V."/>
        </authorList>
    </citation>
    <scope>NUCLEOTIDE SEQUENCE [LARGE SCALE GENOMIC DNA]</scope>
    <source>
        <strain evidence="2 3">CBS 129021</strain>
    </source>
</reference>
<keyword evidence="3" id="KW-1185">Reference proteome</keyword>
<comment type="caution">
    <text evidence="2">The sequence shown here is derived from an EMBL/GenBank/DDBJ whole genome shotgun (WGS) entry which is preliminary data.</text>
</comment>
<organism evidence="2 3">
    <name type="scientific">Pseudomassariella vexata</name>
    <dbReference type="NCBI Taxonomy" id="1141098"/>
    <lineage>
        <taxon>Eukaryota</taxon>
        <taxon>Fungi</taxon>
        <taxon>Dikarya</taxon>
        <taxon>Ascomycota</taxon>
        <taxon>Pezizomycotina</taxon>
        <taxon>Sordariomycetes</taxon>
        <taxon>Xylariomycetidae</taxon>
        <taxon>Amphisphaeriales</taxon>
        <taxon>Pseudomassariaceae</taxon>
        <taxon>Pseudomassariella</taxon>
    </lineage>
</organism>
<dbReference type="STRING" id="1141098.A0A1Y2E383"/>
<dbReference type="RefSeq" id="XP_040716740.1">
    <property type="nucleotide sequence ID" value="XM_040855769.1"/>
</dbReference>
<protein>
    <submittedName>
        <fullName evidence="2">Uncharacterized protein</fullName>
    </submittedName>
</protein>
<evidence type="ECO:0000313" key="2">
    <source>
        <dbReference type="EMBL" id="ORY65776.1"/>
    </source>
</evidence>